<dbReference type="Proteomes" id="UP001286313">
    <property type="component" value="Unassembled WGS sequence"/>
</dbReference>
<accession>A0AAE1GNB7</accession>
<protein>
    <submittedName>
        <fullName evidence="1">Uncharacterized protein</fullName>
    </submittedName>
</protein>
<comment type="caution">
    <text evidence="1">The sequence shown here is derived from an EMBL/GenBank/DDBJ whole genome shotgun (WGS) entry which is preliminary data.</text>
</comment>
<evidence type="ECO:0000313" key="2">
    <source>
        <dbReference type="Proteomes" id="UP001286313"/>
    </source>
</evidence>
<reference evidence="1" key="1">
    <citation type="submission" date="2023-10" db="EMBL/GenBank/DDBJ databases">
        <title>Genome assemblies of two species of porcelain crab, Petrolisthes cinctipes and Petrolisthes manimaculis (Anomura: Porcellanidae).</title>
        <authorList>
            <person name="Angst P."/>
        </authorList>
    </citation>
    <scope>NUCLEOTIDE SEQUENCE</scope>
    <source>
        <strain evidence="1">PB745_01</strain>
        <tissue evidence="1">Gill</tissue>
    </source>
</reference>
<name>A0AAE1GNB7_PETCI</name>
<dbReference type="EMBL" id="JAWQEG010000069">
    <property type="protein sequence ID" value="KAK3895055.1"/>
    <property type="molecule type" value="Genomic_DNA"/>
</dbReference>
<sequence length="113" mass="12881">MPNLAYFTAPSTLTNTTTSRCHPFSTRAGYFHHTFHFPPTNTQLNHPYTCLILLLRTPSPPSPSHLPQPSSFNPYLPPLHAHPLPTTYHHHKSYLPLRPHIHPQPSLLLPHPH</sequence>
<evidence type="ECO:0000313" key="1">
    <source>
        <dbReference type="EMBL" id="KAK3895055.1"/>
    </source>
</evidence>
<organism evidence="1 2">
    <name type="scientific">Petrolisthes cinctipes</name>
    <name type="common">Flat porcelain crab</name>
    <dbReference type="NCBI Taxonomy" id="88211"/>
    <lineage>
        <taxon>Eukaryota</taxon>
        <taxon>Metazoa</taxon>
        <taxon>Ecdysozoa</taxon>
        <taxon>Arthropoda</taxon>
        <taxon>Crustacea</taxon>
        <taxon>Multicrustacea</taxon>
        <taxon>Malacostraca</taxon>
        <taxon>Eumalacostraca</taxon>
        <taxon>Eucarida</taxon>
        <taxon>Decapoda</taxon>
        <taxon>Pleocyemata</taxon>
        <taxon>Anomura</taxon>
        <taxon>Galatheoidea</taxon>
        <taxon>Porcellanidae</taxon>
        <taxon>Petrolisthes</taxon>
    </lineage>
</organism>
<dbReference type="AlphaFoldDB" id="A0AAE1GNB7"/>
<proteinExistence type="predicted"/>
<keyword evidence="2" id="KW-1185">Reference proteome</keyword>
<gene>
    <name evidence="1" type="ORF">Pcinc_001223</name>
</gene>